<dbReference type="AlphaFoldDB" id="A0A2H3KMA6"/>
<dbReference type="Pfam" id="PF04203">
    <property type="entry name" value="Sortase"/>
    <property type="match status" value="1"/>
</dbReference>
<dbReference type="EMBL" id="LYXE01000078">
    <property type="protein sequence ID" value="PDV99256.1"/>
    <property type="molecule type" value="Genomic_DNA"/>
</dbReference>
<dbReference type="GO" id="GO:0016787">
    <property type="term" value="F:hydrolase activity"/>
    <property type="evidence" value="ECO:0007669"/>
    <property type="project" value="UniProtKB-KW"/>
</dbReference>
<dbReference type="Gene3D" id="2.40.260.10">
    <property type="entry name" value="Sortase"/>
    <property type="match status" value="1"/>
</dbReference>
<comment type="caution">
    <text evidence="3">The sequence shown here is derived from an EMBL/GenBank/DDBJ whole genome shotgun (WGS) entry which is preliminary data.</text>
</comment>
<keyword evidence="4" id="KW-1185">Reference proteome</keyword>
<sequence>MPMLIHSKTRMPHAQTHRREPTTRAARIYWTLGNLLLVSGLYLLVYVGGLYLYVEHLRLAARGDNDIEMPPLVINAPSMAVPDLSSLNQTRSTSVPAGSSLPLLEPSDPGVIASPLPAPLPADHVSHVERLVIPSIQVDAKVIEVGWDVIEQGAQRIAVWQVAEFAVGHHKGSANPGEKNNIVLAGHVGGYGKVFLDLYYVQPGDPIIVYSEGREHLYIVTERLVVDEEGVPAEQRLANAQLIGPTDREMVTMVTCWPATGPNRFNQRVIVRAEPPGSAYGGQP</sequence>
<dbReference type="CDD" id="cd00004">
    <property type="entry name" value="Sortase"/>
    <property type="match status" value="1"/>
</dbReference>
<dbReference type="Proteomes" id="UP000220922">
    <property type="component" value="Unassembled WGS sequence"/>
</dbReference>
<evidence type="ECO:0000256" key="1">
    <source>
        <dbReference type="ARBA" id="ARBA00022801"/>
    </source>
</evidence>
<feature type="transmembrane region" description="Helical" evidence="2">
    <location>
        <begin position="28"/>
        <end position="54"/>
    </location>
</feature>
<keyword evidence="1" id="KW-0378">Hydrolase</keyword>
<organism evidence="3 4">
    <name type="scientific">Candidatus Chloroploca asiatica</name>
    <dbReference type="NCBI Taxonomy" id="1506545"/>
    <lineage>
        <taxon>Bacteria</taxon>
        <taxon>Bacillati</taxon>
        <taxon>Chloroflexota</taxon>
        <taxon>Chloroflexia</taxon>
        <taxon>Chloroflexales</taxon>
        <taxon>Chloroflexineae</taxon>
        <taxon>Oscillochloridaceae</taxon>
        <taxon>Candidatus Chloroploca</taxon>
    </lineage>
</organism>
<evidence type="ECO:0000313" key="3">
    <source>
        <dbReference type="EMBL" id="PDV99256.1"/>
    </source>
</evidence>
<dbReference type="SUPFAM" id="SSF63817">
    <property type="entry name" value="Sortase"/>
    <property type="match status" value="1"/>
</dbReference>
<dbReference type="InterPro" id="IPR005754">
    <property type="entry name" value="Sortase"/>
</dbReference>
<evidence type="ECO:0008006" key="5">
    <source>
        <dbReference type="Google" id="ProtNLM"/>
    </source>
</evidence>
<keyword evidence="2" id="KW-0472">Membrane</keyword>
<accession>A0A2H3KMA6</accession>
<proteinExistence type="predicted"/>
<evidence type="ECO:0000313" key="4">
    <source>
        <dbReference type="Proteomes" id="UP000220922"/>
    </source>
</evidence>
<protein>
    <recommendedName>
        <fullName evidence="5">Sortase</fullName>
    </recommendedName>
</protein>
<keyword evidence="2" id="KW-0812">Transmembrane</keyword>
<gene>
    <name evidence="3" type="ORF">A9Q02_12910</name>
</gene>
<reference evidence="3 4" key="1">
    <citation type="submission" date="2016-05" db="EMBL/GenBank/DDBJ databases">
        <authorList>
            <person name="Lavstsen T."/>
            <person name="Jespersen J.S."/>
        </authorList>
    </citation>
    <scope>NUCLEOTIDE SEQUENCE [LARGE SCALE GENOMIC DNA]</scope>
    <source>
        <strain evidence="3 4">B7-9</strain>
    </source>
</reference>
<evidence type="ECO:0000256" key="2">
    <source>
        <dbReference type="SAM" id="Phobius"/>
    </source>
</evidence>
<name>A0A2H3KMA6_9CHLR</name>
<keyword evidence="2" id="KW-1133">Transmembrane helix</keyword>
<dbReference type="InterPro" id="IPR023365">
    <property type="entry name" value="Sortase_dom-sf"/>
</dbReference>